<dbReference type="SUPFAM" id="SSF56784">
    <property type="entry name" value="HAD-like"/>
    <property type="match status" value="1"/>
</dbReference>
<gene>
    <name evidence="1" type="ORF">J2Z32_002547</name>
</gene>
<name>A0ABS4FTJ3_9BACL</name>
<reference evidence="1 2" key="1">
    <citation type="submission" date="2021-03" db="EMBL/GenBank/DDBJ databases">
        <title>Genomic Encyclopedia of Type Strains, Phase IV (KMG-IV): sequencing the most valuable type-strain genomes for metagenomic binning, comparative biology and taxonomic classification.</title>
        <authorList>
            <person name="Goeker M."/>
        </authorList>
    </citation>
    <scope>NUCLEOTIDE SEQUENCE [LARGE SCALE GENOMIC DNA]</scope>
    <source>
        <strain evidence="1 2">DSM 14349</strain>
    </source>
</reference>
<dbReference type="NCBIfam" id="TIGR00099">
    <property type="entry name" value="Cof-subfamily"/>
    <property type="match status" value="1"/>
</dbReference>
<sequence length="266" mass="29556">MNFKLVAIDVDGTLITDDHELTKGTIEVIQRLSNQGVEIVLCTGRAPKMAIPLMEEIGLEGYAITHNGATTIDVKSGAIVHEFPMKTEKFSKYIMYCHDNGIHYDISTTNEVYVEQLAELEDFKKEMYAKFLMQPKQLPSFNDIKEPIVKMMTAGTIEQMDQLSKDWSTWSDDFNILRSGQFFVDMMDRNASKGNALKALADSRGIPAEQVMAIGNYYNDIAMLTFAGLGVAVDNAPVEVKAAAKVITATNNDEGVKLALEKYCMS</sequence>
<dbReference type="Proteomes" id="UP001519272">
    <property type="component" value="Unassembled WGS sequence"/>
</dbReference>
<dbReference type="PANTHER" id="PTHR10000">
    <property type="entry name" value="PHOSPHOSERINE PHOSPHATASE"/>
    <property type="match status" value="1"/>
</dbReference>
<organism evidence="1 2">
    <name type="scientific">Paenibacillus turicensis</name>
    <dbReference type="NCBI Taxonomy" id="160487"/>
    <lineage>
        <taxon>Bacteria</taxon>
        <taxon>Bacillati</taxon>
        <taxon>Bacillota</taxon>
        <taxon>Bacilli</taxon>
        <taxon>Bacillales</taxon>
        <taxon>Paenibacillaceae</taxon>
        <taxon>Paenibacillus</taxon>
    </lineage>
</organism>
<dbReference type="SFLD" id="SFLDG01140">
    <property type="entry name" value="C2.B:_Phosphomannomutase_and_P"/>
    <property type="match status" value="1"/>
</dbReference>
<evidence type="ECO:0000313" key="2">
    <source>
        <dbReference type="Proteomes" id="UP001519272"/>
    </source>
</evidence>
<dbReference type="CDD" id="cd07516">
    <property type="entry name" value="HAD_Pase"/>
    <property type="match status" value="1"/>
</dbReference>
<evidence type="ECO:0000313" key="1">
    <source>
        <dbReference type="EMBL" id="MBP1905899.1"/>
    </source>
</evidence>
<dbReference type="InterPro" id="IPR036412">
    <property type="entry name" value="HAD-like_sf"/>
</dbReference>
<dbReference type="EMBL" id="JAGGKG010000011">
    <property type="protein sequence ID" value="MBP1905899.1"/>
    <property type="molecule type" value="Genomic_DNA"/>
</dbReference>
<keyword evidence="2" id="KW-1185">Reference proteome</keyword>
<dbReference type="NCBIfam" id="TIGR01484">
    <property type="entry name" value="HAD-SF-IIB"/>
    <property type="match status" value="1"/>
</dbReference>
<dbReference type="InterPro" id="IPR023214">
    <property type="entry name" value="HAD_sf"/>
</dbReference>
<dbReference type="Gene3D" id="3.40.50.1000">
    <property type="entry name" value="HAD superfamily/HAD-like"/>
    <property type="match status" value="1"/>
</dbReference>
<dbReference type="Gene3D" id="3.30.1240.10">
    <property type="match status" value="1"/>
</dbReference>
<dbReference type="PANTHER" id="PTHR10000:SF8">
    <property type="entry name" value="HAD SUPERFAMILY HYDROLASE-LIKE, TYPE 3"/>
    <property type="match status" value="1"/>
</dbReference>
<dbReference type="SFLD" id="SFLDS00003">
    <property type="entry name" value="Haloacid_Dehalogenase"/>
    <property type="match status" value="1"/>
</dbReference>
<comment type="caution">
    <text evidence="1">The sequence shown here is derived from an EMBL/GenBank/DDBJ whole genome shotgun (WGS) entry which is preliminary data.</text>
</comment>
<dbReference type="Pfam" id="PF08282">
    <property type="entry name" value="Hydrolase_3"/>
    <property type="match status" value="1"/>
</dbReference>
<proteinExistence type="predicted"/>
<dbReference type="RefSeq" id="WP_210089514.1">
    <property type="nucleotide sequence ID" value="NZ_JAGGKG010000011.1"/>
</dbReference>
<protein>
    <submittedName>
        <fullName evidence="1">Cof subfamily protein (Haloacid dehalogenase superfamily)</fullName>
    </submittedName>
</protein>
<accession>A0ABS4FTJ3</accession>
<dbReference type="InterPro" id="IPR006379">
    <property type="entry name" value="HAD-SF_hydro_IIB"/>
</dbReference>
<dbReference type="InterPro" id="IPR000150">
    <property type="entry name" value="Cof"/>
</dbReference>